<organism evidence="2 3">
    <name type="scientific">Flavobacterium sangjuense</name>
    <dbReference type="NCBI Taxonomy" id="2518177"/>
    <lineage>
        <taxon>Bacteria</taxon>
        <taxon>Pseudomonadati</taxon>
        <taxon>Bacteroidota</taxon>
        <taxon>Flavobacteriia</taxon>
        <taxon>Flavobacteriales</taxon>
        <taxon>Flavobacteriaceae</taxon>
        <taxon>Flavobacterium</taxon>
    </lineage>
</organism>
<keyword evidence="3" id="KW-1185">Reference proteome</keyword>
<dbReference type="SUPFAM" id="SSF56322">
    <property type="entry name" value="ADC synthase"/>
    <property type="match status" value="1"/>
</dbReference>
<accession>A0A4V1CCC9</accession>
<reference evidence="2 3" key="1">
    <citation type="submission" date="2019-04" db="EMBL/GenBank/DDBJ databases">
        <title>Flavobacterium sp. GS03.</title>
        <authorList>
            <person name="Kim H."/>
        </authorList>
    </citation>
    <scope>NUCLEOTIDE SEQUENCE [LARGE SCALE GENOMIC DNA]</scope>
    <source>
        <strain evidence="2 3">GS03</strain>
    </source>
</reference>
<dbReference type="InterPro" id="IPR005801">
    <property type="entry name" value="ADC_synthase"/>
</dbReference>
<dbReference type="PANTHER" id="PTHR42839">
    <property type="entry name" value="ISOCHORISMATE SYNTHASE ENTC"/>
    <property type="match status" value="1"/>
</dbReference>
<dbReference type="Pfam" id="PF00425">
    <property type="entry name" value="Chorismate_bind"/>
    <property type="match status" value="1"/>
</dbReference>
<dbReference type="KEGG" id="fsn:GS03_02560"/>
<evidence type="ECO:0000313" key="3">
    <source>
        <dbReference type="Proteomes" id="UP000296862"/>
    </source>
</evidence>
<dbReference type="Proteomes" id="UP000296862">
    <property type="component" value="Chromosome"/>
</dbReference>
<evidence type="ECO:0000259" key="1">
    <source>
        <dbReference type="Pfam" id="PF00425"/>
    </source>
</evidence>
<proteinExistence type="predicted"/>
<dbReference type="EC" id="5.4.4.2" evidence="2"/>
<dbReference type="OrthoDB" id="9806579at2"/>
<dbReference type="RefSeq" id="WP_136152912.1">
    <property type="nucleotide sequence ID" value="NZ_CP038810.1"/>
</dbReference>
<dbReference type="GO" id="GO:0008909">
    <property type="term" value="F:isochorismate synthase activity"/>
    <property type="evidence" value="ECO:0007669"/>
    <property type="project" value="UniProtKB-EC"/>
</dbReference>
<dbReference type="EMBL" id="CP038810">
    <property type="protein sequence ID" value="QBZ99044.1"/>
    <property type="molecule type" value="Genomic_DNA"/>
</dbReference>
<feature type="domain" description="Chorismate-utilising enzyme C-terminal" evidence="1">
    <location>
        <begin position="97"/>
        <end position="345"/>
    </location>
</feature>
<keyword evidence="2" id="KW-0413">Isomerase</keyword>
<protein>
    <submittedName>
        <fullName evidence="2">Isochorismate synthase MenF</fullName>
        <ecNumber evidence="2">5.4.4.2</ecNumber>
    </submittedName>
</protein>
<sequence length="354" mass="40195">MTDLFIKVKTHQGQNLPFVLFCKPDSDKVVGVFQKNDHIYFLDTFEEKGFAFASFDAEDVPFIPLEHSDVYVETVHSKNYYFEPKIQNAGSNVGKDFFEELVAKGVEAINNKQFVKVVLSRKEEVAVPDFDIQATLRKMIYQYPGAFKYCFSHPKIGTWLGATPEQFLNTNGNALKTVALAGTQLATSSKNIIWKDKEKKEQQLVTDFIVDSLEDLAKEVTISSPYSVKAGNLWHIKTDILARLKSKKSLKKIILALHPTSAVCGLPKQAAKEFILENEGYNREYYSGFLGELNIDFVTFRTLQTDLFVNLRCMKIIKNKAQLFIGCGITKHSIPVDEYIETVNKSMTMKKIIQ</sequence>
<evidence type="ECO:0000313" key="2">
    <source>
        <dbReference type="EMBL" id="QBZ99044.1"/>
    </source>
</evidence>
<gene>
    <name evidence="2" type="primary">menF_2</name>
    <name evidence="2" type="ORF">GS03_02560</name>
</gene>
<dbReference type="InterPro" id="IPR015890">
    <property type="entry name" value="Chorismate_C"/>
</dbReference>
<name>A0A4V1CCC9_9FLAO</name>
<dbReference type="PANTHER" id="PTHR42839:SF2">
    <property type="entry name" value="ISOCHORISMATE SYNTHASE ENTC"/>
    <property type="match status" value="1"/>
</dbReference>
<dbReference type="Gene3D" id="3.60.120.10">
    <property type="entry name" value="Anthranilate synthase"/>
    <property type="match status" value="1"/>
</dbReference>
<dbReference type="AlphaFoldDB" id="A0A4V1CCC9"/>